<dbReference type="AlphaFoldDB" id="A0AAN0M3Z8"/>
<evidence type="ECO:0000313" key="4">
    <source>
        <dbReference type="Proteomes" id="UP001451782"/>
    </source>
</evidence>
<dbReference type="KEGG" id="yag:AABB28_12140"/>
<feature type="chain" id="PRO_5042991269" evidence="1">
    <location>
        <begin position="20"/>
        <end position="149"/>
    </location>
</feature>
<dbReference type="EMBL" id="CP151762">
    <property type="protein sequence ID" value="WZU62633.1"/>
    <property type="molecule type" value="Genomic_DNA"/>
</dbReference>
<evidence type="ECO:0000256" key="1">
    <source>
        <dbReference type="SAM" id="SignalP"/>
    </source>
</evidence>
<organism evidence="3 4">
    <name type="scientific">Yoonia algicola</name>
    <dbReference type="NCBI Taxonomy" id="3137368"/>
    <lineage>
        <taxon>Bacteria</taxon>
        <taxon>Pseudomonadati</taxon>
        <taxon>Pseudomonadota</taxon>
        <taxon>Alphaproteobacteria</taxon>
        <taxon>Rhodobacterales</taxon>
        <taxon>Paracoccaceae</taxon>
        <taxon>Yoonia</taxon>
    </lineage>
</organism>
<dbReference type="Proteomes" id="UP001451782">
    <property type="component" value="Chromosome"/>
</dbReference>
<reference evidence="3 4" key="1">
    <citation type="submission" date="2024-04" db="EMBL/GenBank/DDBJ databases">
        <title>Phylogenomic analyses of a clade within the roseobacter group suggest taxonomic reassignments of species of the genera Aestuariivita, Citreicella, Loktanella, Nautella, Pelagibaca, Ruegeria, Thalassobius, Thiobacimonas and Tropicibacter, and the proposal o.</title>
        <authorList>
            <person name="Jeon C.O."/>
        </authorList>
    </citation>
    <scope>NUCLEOTIDE SEQUENCE [LARGE SCALE GENOMIC DNA]</scope>
    <source>
        <strain evidence="3 4">G8-12</strain>
    </source>
</reference>
<accession>A0AAN0M3Z8</accession>
<evidence type="ECO:0000259" key="2">
    <source>
        <dbReference type="Pfam" id="PF13600"/>
    </source>
</evidence>
<evidence type="ECO:0000313" key="3">
    <source>
        <dbReference type="EMBL" id="WZU62633.1"/>
    </source>
</evidence>
<dbReference type="InterPro" id="IPR025554">
    <property type="entry name" value="DUF4140"/>
</dbReference>
<protein>
    <submittedName>
        <fullName evidence="3">DUF4140 domain-containing protein</fullName>
    </submittedName>
</protein>
<feature type="domain" description="DUF4140" evidence="2">
    <location>
        <begin position="31"/>
        <end position="98"/>
    </location>
</feature>
<sequence length="149" mass="16018">MLRLFLTTSLIALAAPSFADKFTGEARVDTVTIYPGLATVMRQVTLDLPAGQHEIIVPGMPEGLSTEGLRLSAPAGAQIGAVNLAFDRLPVTPDQSAPRLLRPAMRLRDLKASCGIVTLRLRRSACGCRPLKNRSPFCKACHSPARARL</sequence>
<keyword evidence="1" id="KW-0732">Signal</keyword>
<name>A0AAN0M3Z8_9RHOB</name>
<dbReference type="Pfam" id="PF13600">
    <property type="entry name" value="DUF4140"/>
    <property type="match status" value="1"/>
</dbReference>
<feature type="signal peptide" evidence="1">
    <location>
        <begin position="1"/>
        <end position="19"/>
    </location>
</feature>
<proteinExistence type="predicted"/>
<keyword evidence="4" id="KW-1185">Reference proteome</keyword>
<dbReference type="RefSeq" id="WP_342069036.1">
    <property type="nucleotide sequence ID" value="NZ_CP151762.1"/>
</dbReference>
<gene>
    <name evidence="3" type="ORF">AABB28_12140</name>
</gene>